<dbReference type="InterPro" id="IPR003337">
    <property type="entry name" value="Trehalose_PPase"/>
</dbReference>
<accession>A0A0C9XRX2</accession>
<dbReference type="STRING" id="765257.A0A0C9XRX2"/>
<dbReference type="EMBL" id="KN833910">
    <property type="protein sequence ID" value="KIK15015.1"/>
    <property type="molecule type" value="Genomic_DNA"/>
</dbReference>
<dbReference type="GO" id="GO:0003825">
    <property type="term" value="F:alpha,alpha-trehalose-phosphate synthase (UDP-forming) activity"/>
    <property type="evidence" value="ECO:0007669"/>
    <property type="project" value="TreeGrafter"/>
</dbReference>
<dbReference type="HOGENOM" id="CLU_842292_0_0_1"/>
<proteinExistence type="predicted"/>
<keyword evidence="2" id="KW-1185">Reference proteome</keyword>
<reference evidence="1 2" key="1">
    <citation type="submission" date="2014-04" db="EMBL/GenBank/DDBJ databases">
        <authorList>
            <consortium name="DOE Joint Genome Institute"/>
            <person name="Kuo A."/>
            <person name="Kohler A."/>
            <person name="Costa M.D."/>
            <person name="Nagy L.G."/>
            <person name="Floudas D."/>
            <person name="Copeland A."/>
            <person name="Barry K.W."/>
            <person name="Cichocki N."/>
            <person name="Veneault-Fourrey C."/>
            <person name="LaButti K."/>
            <person name="Lindquist E.A."/>
            <person name="Lipzen A."/>
            <person name="Lundell T."/>
            <person name="Morin E."/>
            <person name="Murat C."/>
            <person name="Sun H."/>
            <person name="Tunlid A."/>
            <person name="Henrissat B."/>
            <person name="Grigoriev I.V."/>
            <person name="Hibbett D.S."/>
            <person name="Martin F."/>
            <person name="Nordberg H.P."/>
            <person name="Cantor M.N."/>
            <person name="Hua S.X."/>
        </authorList>
    </citation>
    <scope>NUCLEOTIDE SEQUENCE [LARGE SCALE GENOMIC DNA]</scope>
    <source>
        <strain evidence="1 2">441</strain>
    </source>
</reference>
<dbReference type="Pfam" id="PF02358">
    <property type="entry name" value="Trehalose_PPase"/>
    <property type="match status" value="1"/>
</dbReference>
<dbReference type="InterPro" id="IPR036412">
    <property type="entry name" value="HAD-like_sf"/>
</dbReference>
<dbReference type="InterPro" id="IPR001830">
    <property type="entry name" value="Glyco_trans_20"/>
</dbReference>
<dbReference type="GO" id="GO:0005992">
    <property type="term" value="P:trehalose biosynthetic process"/>
    <property type="evidence" value="ECO:0007669"/>
    <property type="project" value="InterPro"/>
</dbReference>
<dbReference type="Proteomes" id="UP000054018">
    <property type="component" value="Unassembled WGS sequence"/>
</dbReference>
<evidence type="ECO:0008006" key="3">
    <source>
        <dbReference type="Google" id="ProtNLM"/>
    </source>
</evidence>
<dbReference type="GO" id="GO:0005829">
    <property type="term" value="C:cytosol"/>
    <property type="evidence" value="ECO:0007669"/>
    <property type="project" value="TreeGrafter"/>
</dbReference>
<protein>
    <recommendedName>
        <fullName evidence="3">Trehalose-phosphatase</fullName>
    </recommendedName>
</protein>
<dbReference type="PANTHER" id="PTHR10788">
    <property type="entry name" value="TREHALOSE-6-PHOSPHATE SYNTHASE"/>
    <property type="match status" value="1"/>
</dbReference>
<dbReference type="GO" id="GO:0005946">
    <property type="term" value="C:alpha,alpha-trehalose-phosphate synthase complex (UDP-forming)"/>
    <property type="evidence" value="ECO:0007669"/>
    <property type="project" value="TreeGrafter"/>
</dbReference>
<reference evidence="2" key="2">
    <citation type="submission" date="2015-01" db="EMBL/GenBank/DDBJ databases">
        <title>Evolutionary Origins and Diversification of the Mycorrhizal Mutualists.</title>
        <authorList>
            <consortium name="DOE Joint Genome Institute"/>
            <consortium name="Mycorrhizal Genomics Consortium"/>
            <person name="Kohler A."/>
            <person name="Kuo A."/>
            <person name="Nagy L.G."/>
            <person name="Floudas D."/>
            <person name="Copeland A."/>
            <person name="Barry K.W."/>
            <person name="Cichocki N."/>
            <person name="Veneault-Fourrey C."/>
            <person name="LaButti K."/>
            <person name="Lindquist E.A."/>
            <person name="Lipzen A."/>
            <person name="Lundell T."/>
            <person name="Morin E."/>
            <person name="Murat C."/>
            <person name="Riley R."/>
            <person name="Ohm R."/>
            <person name="Sun H."/>
            <person name="Tunlid A."/>
            <person name="Henrissat B."/>
            <person name="Grigoriev I.V."/>
            <person name="Hibbett D.S."/>
            <person name="Martin F."/>
        </authorList>
    </citation>
    <scope>NUCLEOTIDE SEQUENCE [LARGE SCALE GENOMIC DNA]</scope>
    <source>
        <strain evidence="2">441</strain>
    </source>
</reference>
<dbReference type="SUPFAM" id="SSF56784">
    <property type="entry name" value="HAD-like"/>
    <property type="match status" value="1"/>
</dbReference>
<dbReference type="AlphaFoldDB" id="A0A0C9XRX2"/>
<name>A0A0C9XRX2_9AGAM</name>
<evidence type="ECO:0000313" key="2">
    <source>
        <dbReference type="Proteomes" id="UP000054018"/>
    </source>
</evidence>
<sequence length="330" mass="35777">MSKSAMIEMMRSGKGRMVEPPETTMQVLERLAGDPKNEIWVLSGLSVKGALERLAQRVPSVGIVAENGCFVKTREIGNRRNGQSNGERWINMVANLDFAWKGPCIEILNYFTERTPGSFVEERATSTMWRFWTGPPDSTVSIDDDLNITTTTTSTNDTSPTTVTAASFHSHYSDRRRARRQATEAQNLIFDSLGERYGLRIVPGQNSFLILPNNISHSTAVGTILHPGGPAYSPLGGGAGVGVADYDGYWSSIMTGGGAGRTTSSMDGRVNSAVDSMLMLAIGGDEKSLIQLNELDDAETVSTSRRGTDAKWKLDPREVLGVLGALAQVR</sequence>
<dbReference type="OrthoDB" id="2684413at2759"/>
<evidence type="ECO:0000313" key="1">
    <source>
        <dbReference type="EMBL" id="KIK15015.1"/>
    </source>
</evidence>
<organism evidence="1 2">
    <name type="scientific">Pisolithus microcarpus 441</name>
    <dbReference type="NCBI Taxonomy" id="765257"/>
    <lineage>
        <taxon>Eukaryota</taxon>
        <taxon>Fungi</taxon>
        <taxon>Dikarya</taxon>
        <taxon>Basidiomycota</taxon>
        <taxon>Agaricomycotina</taxon>
        <taxon>Agaricomycetes</taxon>
        <taxon>Agaricomycetidae</taxon>
        <taxon>Boletales</taxon>
        <taxon>Sclerodermatineae</taxon>
        <taxon>Pisolithaceae</taxon>
        <taxon>Pisolithus</taxon>
    </lineage>
</organism>
<dbReference type="GO" id="GO:0004805">
    <property type="term" value="F:trehalose-phosphatase activity"/>
    <property type="evidence" value="ECO:0007669"/>
    <property type="project" value="TreeGrafter"/>
</dbReference>
<gene>
    <name evidence="1" type="ORF">PISMIDRAFT_16818</name>
</gene>
<dbReference type="PANTHER" id="PTHR10788:SF15">
    <property type="entry name" value="TREHALOSE SYNTHASE COMPLEX REGULATORY SUBUNIT TPS3-RELATED"/>
    <property type="match status" value="1"/>
</dbReference>